<organism evidence="4 5">
    <name type="scientific">Enhygromyxa salina</name>
    <dbReference type="NCBI Taxonomy" id="215803"/>
    <lineage>
        <taxon>Bacteria</taxon>
        <taxon>Pseudomonadati</taxon>
        <taxon>Myxococcota</taxon>
        <taxon>Polyangia</taxon>
        <taxon>Nannocystales</taxon>
        <taxon>Nannocystaceae</taxon>
        <taxon>Enhygromyxa</taxon>
    </lineage>
</organism>
<dbReference type="InterPro" id="IPR050109">
    <property type="entry name" value="HTH-type_TetR-like_transc_reg"/>
</dbReference>
<comment type="caution">
    <text evidence="4">The sequence shown here is derived from an EMBL/GenBank/DDBJ whole genome shotgun (WGS) entry which is preliminary data.</text>
</comment>
<reference evidence="4 5" key="1">
    <citation type="submission" date="2014-12" db="EMBL/GenBank/DDBJ databases">
        <title>Genome assembly of Enhygromyxa salina DSM 15201.</title>
        <authorList>
            <person name="Sharma G."/>
            <person name="Subramanian S."/>
        </authorList>
    </citation>
    <scope>NUCLEOTIDE SEQUENCE [LARGE SCALE GENOMIC DNA]</scope>
    <source>
        <strain evidence="4 5">DSM 15201</strain>
    </source>
</reference>
<dbReference type="PROSITE" id="PS01081">
    <property type="entry name" value="HTH_TETR_1"/>
    <property type="match status" value="1"/>
</dbReference>
<dbReference type="PANTHER" id="PTHR30055">
    <property type="entry name" value="HTH-TYPE TRANSCRIPTIONAL REGULATOR RUTR"/>
    <property type="match status" value="1"/>
</dbReference>
<evidence type="ECO:0000256" key="2">
    <source>
        <dbReference type="PROSITE-ProRule" id="PRU00335"/>
    </source>
</evidence>
<dbReference type="InterPro" id="IPR023772">
    <property type="entry name" value="DNA-bd_HTH_TetR-type_CS"/>
</dbReference>
<dbReference type="RefSeq" id="WP_052547087.1">
    <property type="nucleotide sequence ID" value="NZ_JMCC02000011.1"/>
</dbReference>
<dbReference type="Gene3D" id="1.10.357.10">
    <property type="entry name" value="Tetracycline Repressor, domain 2"/>
    <property type="match status" value="2"/>
</dbReference>
<dbReference type="PROSITE" id="PS50977">
    <property type="entry name" value="HTH_TETR_2"/>
    <property type="match status" value="2"/>
</dbReference>
<protein>
    <recommendedName>
        <fullName evidence="3">HTH tetR-type domain-containing protein</fullName>
    </recommendedName>
</protein>
<feature type="domain" description="HTH tetR-type" evidence="3">
    <location>
        <begin position="66"/>
        <end position="126"/>
    </location>
</feature>
<dbReference type="GO" id="GO:0003700">
    <property type="term" value="F:DNA-binding transcription factor activity"/>
    <property type="evidence" value="ECO:0007669"/>
    <property type="project" value="TreeGrafter"/>
</dbReference>
<dbReference type="PANTHER" id="PTHR30055:SF226">
    <property type="entry name" value="HTH-TYPE TRANSCRIPTIONAL REGULATOR PKSA"/>
    <property type="match status" value="1"/>
</dbReference>
<dbReference type="GO" id="GO:0000976">
    <property type="term" value="F:transcription cis-regulatory region binding"/>
    <property type="evidence" value="ECO:0007669"/>
    <property type="project" value="TreeGrafter"/>
</dbReference>
<dbReference type="PRINTS" id="PR00455">
    <property type="entry name" value="HTHTETR"/>
</dbReference>
<dbReference type="EMBL" id="JMCC02000011">
    <property type="protein sequence ID" value="KIG18470.1"/>
    <property type="molecule type" value="Genomic_DNA"/>
</dbReference>
<evidence type="ECO:0000313" key="5">
    <source>
        <dbReference type="Proteomes" id="UP000031599"/>
    </source>
</evidence>
<dbReference type="SUPFAM" id="SSF46689">
    <property type="entry name" value="Homeodomain-like"/>
    <property type="match status" value="2"/>
</dbReference>
<dbReference type="AlphaFoldDB" id="A0A0C2DAB6"/>
<feature type="DNA-binding region" description="H-T-H motif" evidence="2">
    <location>
        <begin position="26"/>
        <end position="45"/>
    </location>
</feature>
<name>A0A0C2DAB6_9BACT</name>
<dbReference type="Gene3D" id="1.10.10.60">
    <property type="entry name" value="Homeodomain-like"/>
    <property type="match status" value="1"/>
</dbReference>
<accession>A0A0C2DAB6</accession>
<evidence type="ECO:0000256" key="1">
    <source>
        <dbReference type="ARBA" id="ARBA00023125"/>
    </source>
</evidence>
<evidence type="ECO:0000259" key="3">
    <source>
        <dbReference type="PROSITE" id="PS50977"/>
    </source>
</evidence>
<proteinExistence type="predicted"/>
<dbReference type="InterPro" id="IPR009057">
    <property type="entry name" value="Homeodomain-like_sf"/>
</dbReference>
<sequence length="253" mass="27405">MDETETEQIIEAARALANTDGVGSLTMNAVARRAGISRATLYRRFASKDALLDQLRAGGVELDEPASARERILQAMHQRVGVQGDLNVTIEEIAQLAGVSVMSVYRSFGDRDALMTTFLDQLSPREGALRRISTGKPIEEVLGYVARAGITMAERSPGLLLAAMTDSSAAASLQRLRDSNKTTRKVLATYFKAASARGELVNEHPNVLVAYWMAMTLAEPVFLRRMDPDATINIEASATRVVNAFLAAYGAKS</sequence>
<dbReference type="Proteomes" id="UP000031599">
    <property type="component" value="Unassembled WGS sequence"/>
</dbReference>
<keyword evidence="1 2" id="KW-0238">DNA-binding</keyword>
<dbReference type="InterPro" id="IPR001647">
    <property type="entry name" value="HTH_TetR"/>
</dbReference>
<feature type="DNA-binding region" description="H-T-H motif" evidence="2">
    <location>
        <begin position="89"/>
        <end position="108"/>
    </location>
</feature>
<dbReference type="Pfam" id="PF00440">
    <property type="entry name" value="TetR_N"/>
    <property type="match status" value="2"/>
</dbReference>
<gene>
    <name evidence="4" type="ORF">DB30_00755</name>
</gene>
<feature type="domain" description="HTH tetR-type" evidence="3">
    <location>
        <begin position="3"/>
        <end position="63"/>
    </location>
</feature>
<evidence type="ECO:0000313" key="4">
    <source>
        <dbReference type="EMBL" id="KIG18470.1"/>
    </source>
</evidence>